<reference evidence="6" key="2">
    <citation type="journal article" date="2019" name="Genome Biol. Evol.">
        <title>Day and night: Metabolic profiles and evolutionary relationships of six axenic non-marine cyanobacteria.</title>
        <authorList>
            <person name="Will S.E."/>
            <person name="Henke P."/>
            <person name="Boedeker C."/>
            <person name="Huang S."/>
            <person name="Brinkmann H."/>
            <person name="Rohde M."/>
            <person name="Jarek M."/>
            <person name="Friedl T."/>
            <person name="Seufert S."/>
            <person name="Schumacher M."/>
            <person name="Overmann J."/>
            <person name="Neumann-Schaal M."/>
            <person name="Petersen J."/>
        </authorList>
    </citation>
    <scope>NUCLEOTIDE SEQUENCE [LARGE SCALE GENOMIC DNA]</scope>
    <source>
        <strain evidence="6">PCC 7102</strain>
    </source>
</reference>
<dbReference type="GO" id="GO:0042301">
    <property type="term" value="F:phosphate ion binding"/>
    <property type="evidence" value="ECO:0007669"/>
    <property type="project" value="UniProtKB-UniRule"/>
</dbReference>
<sequence length="350" mass="38386">MNAVVKKLALVVGMLVLASCTNTSNTPSQVQSSPTGQSVTDKEIVPTIKIDGSSTVFPITEAIAKQYQANPNVKAQVSVNISGTSGGFEKFCAGETDISNASRPISKKEIEVCKQNNIQYVEIPVAFDALTVVVNPQNDWAKDITVAELKKMWEPAGEGKITRWSQVRASWPDKPLTLFGAGEKSGTFDYFTEATVGEAKASRKDYIGSEDDEVLVDGIIQDPNALGYFGYAYYKEHKNKLKTLGVDNGNGAVEPSPEAVYKNKYKPLSRPLFIYVNPYSSEKHYVYEFVNFYLQKASSVADSVGYVSLPDEIYRIGVVHLNKGKVGTVFGGESQFDLTIGQLLQKQKQF</sequence>
<dbReference type="PANTHER" id="PTHR30570">
    <property type="entry name" value="PERIPLASMIC PHOSPHATE BINDING COMPONENT OF PHOSPHATE ABC TRANSPORTER"/>
    <property type="match status" value="1"/>
</dbReference>
<evidence type="ECO:0000256" key="3">
    <source>
        <dbReference type="ARBA" id="ARBA00022729"/>
    </source>
</evidence>
<dbReference type="InterPro" id="IPR024370">
    <property type="entry name" value="PBP_domain"/>
</dbReference>
<evidence type="ECO:0000256" key="1">
    <source>
        <dbReference type="ARBA" id="ARBA00008725"/>
    </source>
</evidence>
<protein>
    <recommendedName>
        <fullName evidence="4">Phosphate-binding protein</fullName>
    </recommendedName>
</protein>
<keyword evidence="4" id="KW-0592">Phosphate transport</keyword>
<dbReference type="NCBIfam" id="TIGR02136">
    <property type="entry name" value="ptsS_2"/>
    <property type="match status" value="1"/>
</dbReference>
<name>A0A433VDV8_9CYAN</name>
<dbReference type="CDD" id="cd13654">
    <property type="entry name" value="PBP2_phosphate_like_2"/>
    <property type="match status" value="1"/>
</dbReference>
<comment type="function">
    <text evidence="4">Involved in the system for phosphate transport across the cytoplasmic membrane.</text>
</comment>
<evidence type="ECO:0000313" key="7">
    <source>
        <dbReference type="Proteomes" id="UP000271624"/>
    </source>
</evidence>
<dbReference type="EMBL" id="RSCL01000011">
    <property type="protein sequence ID" value="RUT04300.1"/>
    <property type="molecule type" value="Genomic_DNA"/>
</dbReference>
<keyword evidence="7" id="KW-1185">Reference proteome</keyword>
<dbReference type="PROSITE" id="PS51257">
    <property type="entry name" value="PROKAR_LIPOPROTEIN"/>
    <property type="match status" value="1"/>
</dbReference>
<reference evidence="6" key="1">
    <citation type="submission" date="2018-12" db="EMBL/GenBank/DDBJ databases">
        <authorList>
            <person name="Will S."/>
            <person name="Neumann-Schaal M."/>
            <person name="Henke P."/>
        </authorList>
    </citation>
    <scope>NUCLEOTIDE SEQUENCE</scope>
    <source>
        <strain evidence="6">PCC 7102</strain>
    </source>
</reference>
<dbReference type="OrthoDB" id="9790048at2"/>
<keyword evidence="3 4" id="KW-0732">Signal</keyword>
<evidence type="ECO:0000313" key="6">
    <source>
        <dbReference type="EMBL" id="RUT04300.1"/>
    </source>
</evidence>
<dbReference type="RefSeq" id="WP_127082921.1">
    <property type="nucleotide sequence ID" value="NZ_RSCL01000011.1"/>
</dbReference>
<dbReference type="SUPFAM" id="SSF53850">
    <property type="entry name" value="Periplasmic binding protein-like II"/>
    <property type="match status" value="1"/>
</dbReference>
<proteinExistence type="inferred from homology"/>
<dbReference type="PANTHER" id="PTHR30570:SF1">
    <property type="entry name" value="PHOSPHATE-BINDING PROTEIN PSTS"/>
    <property type="match status" value="1"/>
</dbReference>
<accession>A0A433VDV8</accession>
<dbReference type="InterPro" id="IPR011862">
    <property type="entry name" value="Phos-bd"/>
</dbReference>
<evidence type="ECO:0000259" key="5">
    <source>
        <dbReference type="Pfam" id="PF12849"/>
    </source>
</evidence>
<dbReference type="GO" id="GO:0006817">
    <property type="term" value="P:phosphate ion transport"/>
    <property type="evidence" value="ECO:0007669"/>
    <property type="project" value="UniProtKB-UniRule"/>
</dbReference>
<dbReference type="InterPro" id="IPR050811">
    <property type="entry name" value="Phosphate_ABC_transporter"/>
</dbReference>
<evidence type="ECO:0000256" key="4">
    <source>
        <dbReference type="RuleBase" id="RU367119"/>
    </source>
</evidence>
<organism evidence="6 7">
    <name type="scientific">Dulcicalothrix desertica PCC 7102</name>
    <dbReference type="NCBI Taxonomy" id="232991"/>
    <lineage>
        <taxon>Bacteria</taxon>
        <taxon>Bacillati</taxon>
        <taxon>Cyanobacteriota</taxon>
        <taxon>Cyanophyceae</taxon>
        <taxon>Nostocales</taxon>
        <taxon>Calotrichaceae</taxon>
        <taxon>Dulcicalothrix</taxon>
    </lineage>
</organism>
<dbReference type="Proteomes" id="UP000271624">
    <property type="component" value="Unassembled WGS sequence"/>
</dbReference>
<gene>
    <name evidence="6" type="ORF">DSM106972_045280</name>
</gene>
<dbReference type="Gene3D" id="3.40.190.10">
    <property type="entry name" value="Periplasmic binding protein-like II"/>
    <property type="match status" value="2"/>
</dbReference>
<feature type="signal peptide" evidence="4">
    <location>
        <begin position="1"/>
        <end position="24"/>
    </location>
</feature>
<keyword evidence="2 4" id="KW-0813">Transport</keyword>
<comment type="caution">
    <text evidence="6">The sequence shown here is derived from an EMBL/GenBank/DDBJ whole genome shotgun (WGS) entry which is preliminary data.</text>
</comment>
<evidence type="ECO:0000256" key="2">
    <source>
        <dbReference type="ARBA" id="ARBA00022448"/>
    </source>
</evidence>
<feature type="chain" id="PRO_5027160954" description="Phosphate-binding protein" evidence="4">
    <location>
        <begin position="25"/>
        <end position="350"/>
    </location>
</feature>
<comment type="similarity">
    <text evidence="1 4">Belongs to the PstS family.</text>
</comment>
<dbReference type="AlphaFoldDB" id="A0A433VDV8"/>
<dbReference type="Pfam" id="PF12849">
    <property type="entry name" value="PBP_like_2"/>
    <property type="match status" value="1"/>
</dbReference>
<feature type="domain" description="PBP" evidence="5">
    <location>
        <begin position="44"/>
        <end position="294"/>
    </location>
</feature>
<dbReference type="FunFam" id="3.40.190.10:FF:000156">
    <property type="entry name" value="Phosphate ABC transporter, phosphate-binding protein"/>
    <property type="match status" value="1"/>
</dbReference>